<dbReference type="InterPro" id="IPR009057">
    <property type="entry name" value="Homeodomain-like_sf"/>
</dbReference>
<evidence type="ECO:0000256" key="6">
    <source>
        <dbReference type="RuleBase" id="RU000682"/>
    </source>
</evidence>
<feature type="compositionally biased region" description="Low complexity" evidence="7">
    <location>
        <begin position="209"/>
        <end position="219"/>
    </location>
</feature>
<dbReference type="GO" id="GO:0000981">
    <property type="term" value="F:DNA-binding transcription factor activity, RNA polymerase II-specific"/>
    <property type="evidence" value="ECO:0007669"/>
    <property type="project" value="TreeGrafter"/>
</dbReference>
<feature type="compositionally biased region" description="Basic and acidic residues" evidence="7">
    <location>
        <begin position="177"/>
        <end position="186"/>
    </location>
</feature>
<dbReference type="CDD" id="cd00086">
    <property type="entry name" value="homeodomain"/>
    <property type="match status" value="1"/>
</dbReference>
<dbReference type="Pfam" id="PF00046">
    <property type="entry name" value="Homeodomain"/>
    <property type="match status" value="2"/>
</dbReference>
<evidence type="ECO:0000313" key="10">
    <source>
        <dbReference type="Proteomes" id="UP001219518"/>
    </source>
</evidence>
<dbReference type="EMBL" id="JAHWGI010000011">
    <property type="protein sequence ID" value="KAK3907489.1"/>
    <property type="molecule type" value="Genomic_DNA"/>
</dbReference>
<sequence>MLGGGGGQLPVFPVVRGSSNLLREKNGLPRRLRTAYTNTQLLELEKEFHFNKYLCRPRRIEIAASLDLTERQIVSVVLRRLTPPCVCPGRGAQVKVWFQNRRMKHKRQTLSKSGDDEDSKDAPGGGGRSKADEKKSCQGCDLPSDLPGLAGLNNNNSSFNNNSSSGASSVASSLSQAHEEDSRSRDGSATPLGVAGPGGGGGGGGLGATTGTSSLAGRGKPPPPGAASDVNVKVEAGIQSPPCLTARTPAGGLAPGALGPGPGPGAAKEAADVVVKPPRGSGGSLTPSLPGTPHAAPQQASPQGGPQGGAAGPGPGPGPGAQTPQGVAGGGYHQPRPRSSPAAAQAPAPAAARFPGPNAMFQFALLCTIWWKKGTIHDNMPNICAFRKYVDVKHFVMDRSMHLDEALHVKA</sequence>
<evidence type="ECO:0000256" key="2">
    <source>
        <dbReference type="ARBA" id="ARBA00023125"/>
    </source>
</evidence>
<feature type="compositionally biased region" description="Gly residues" evidence="7">
    <location>
        <begin position="195"/>
        <end position="208"/>
    </location>
</feature>
<reference evidence="9" key="1">
    <citation type="submission" date="2021-07" db="EMBL/GenBank/DDBJ databases">
        <authorList>
            <person name="Catto M.A."/>
            <person name="Jacobson A."/>
            <person name="Kennedy G."/>
            <person name="Labadie P."/>
            <person name="Hunt B.G."/>
            <person name="Srinivasan R."/>
        </authorList>
    </citation>
    <scope>NUCLEOTIDE SEQUENCE</scope>
    <source>
        <strain evidence="9">PL_HMW_Pooled</strain>
        <tissue evidence="9">Head</tissue>
    </source>
</reference>
<feature type="region of interest" description="Disordered" evidence="7">
    <location>
        <begin position="103"/>
        <end position="350"/>
    </location>
</feature>
<dbReference type="GO" id="GO:0005634">
    <property type="term" value="C:nucleus"/>
    <property type="evidence" value="ECO:0007669"/>
    <property type="project" value="UniProtKB-SubCell"/>
</dbReference>
<dbReference type="InterPro" id="IPR001356">
    <property type="entry name" value="HD"/>
</dbReference>
<comment type="subcellular location">
    <subcellularLocation>
        <location evidence="1 5 6">Nucleus</location>
    </subcellularLocation>
</comment>
<accession>A0AAE1L676</accession>
<feature type="compositionally biased region" description="Low complexity" evidence="7">
    <location>
        <begin position="148"/>
        <end position="175"/>
    </location>
</feature>
<feature type="compositionally biased region" description="Low complexity" evidence="7">
    <location>
        <begin position="337"/>
        <end position="350"/>
    </location>
</feature>
<dbReference type="Gene3D" id="1.10.10.60">
    <property type="entry name" value="Homeodomain-like"/>
    <property type="match status" value="1"/>
</dbReference>
<dbReference type="Proteomes" id="UP001219518">
    <property type="component" value="Unassembled WGS sequence"/>
</dbReference>
<dbReference type="SUPFAM" id="SSF46689">
    <property type="entry name" value="Homeodomain-like"/>
    <property type="match status" value="1"/>
</dbReference>
<feature type="compositionally biased region" description="Low complexity" evidence="7">
    <location>
        <begin position="284"/>
        <end position="304"/>
    </location>
</feature>
<comment type="caution">
    <text evidence="9">The sequence shown here is derived from an EMBL/GenBank/DDBJ whole genome shotgun (WGS) entry which is preliminary data.</text>
</comment>
<gene>
    <name evidence="9" type="ORF">KUF71_002988</name>
</gene>
<feature type="DNA-binding region" description="Homeobox" evidence="5">
    <location>
        <begin position="29"/>
        <end position="109"/>
    </location>
</feature>
<evidence type="ECO:0000256" key="4">
    <source>
        <dbReference type="ARBA" id="ARBA00023242"/>
    </source>
</evidence>
<name>A0AAE1L676_9NEOP</name>
<dbReference type="PANTHER" id="PTHR45664:SF2">
    <property type="entry name" value="HOMEOTIC PROTEIN PROBOSCIPEDIA"/>
    <property type="match status" value="1"/>
</dbReference>
<evidence type="ECO:0000256" key="3">
    <source>
        <dbReference type="ARBA" id="ARBA00023155"/>
    </source>
</evidence>
<dbReference type="PROSITE" id="PS50071">
    <property type="entry name" value="HOMEOBOX_2"/>
    <property type="match status" value="1"/>
</dbReference>
<protein>
    <submittedName>
        <fullName evidence="9">Homeotic protein proboscipedia</fullName>
    </submittedName>
</protein>
<keyword evidence="10" id="KW-1185">Reference proteome</keyword>
<keyword evidence="2 5" id="KW-0238">DNA-binding</keyword>
<proteinExistence type="predicted"/>
<feature type="domain" description="Homeobox" evidence="8">
    <location>
        <begin position="27"/>
        <end position="108"/>
    </location>
</feature>
<organism evidence="9 10">
    <name type="scientific">Frankliniella fusca</name>
    <dbReference type="NCBI Taxonomy" id="407009"/>
    <lineage>
        <taxon>Eukaryota</taxon>
        <taxon>Metazoa</taxon>
        <taxon>Ecdysozoa</taxon>
        <taxon>Arthropoda</taxon>
        <taxon>Hexapoda</taxon>
        <taxon>Insecta</taxon>
        <taxon>Pterygota</taxon>
        <taxon>Neoptera</taxon>
        <taxon>Paraneoptera</taxon>
        <taxon>Thysanoptera</taxon>
        <taxon>Terebrantia</taxon>
        <taxon>Thripoidea</taxon>
        <taxon>Thripidae</taxon>
        <taxon>Frankliniella</taxon>
    </lineage>
</organism>
<evidence type="ECO:0000256" key="5">
    <source>
        <dbReference type="PROSITE-ProRule" id="PRU00108"/>
    </source>
</evidence>
<dbReference type="PANTHER" id="PTHR45664">
    <property type="entry name" value="PROTEIN ZERKNUELLT 1-RELATED"/>
    <property type="match status" value="1"/>
</dbReference>
<keyword evidence="3 5" id="KW-0371">Homeobox</keyword>
<dbReference type="AlphaFoldDB" id="A0AAE1L676"/>
<evidence type="ECO:0000256" key="1">
    <source>
        <dbReference type="ARBA" id="ARBA00004123"/>
    </source>
</evidence>
<dbReference type="GO" id="GO:0000978">
    <property type="term" value="F:RNA polymerase II cis-regulatory region sequence-specific DNA binding"/>
    <property type="evidence" value="ECO:0007669"/>
    <property type="project" value="TreeGrafter"/>
</dbReference>
<reference evidence="9" key="2">
    <citation type="journal article" date="2023" name="BMC Genomics">
        <title>Pest status, molecular evolution, and epigenetic factors derived from the genome assembly of Frankliniella fusca, a thysanopteran phytovirus vector.</title>
        <authorList>
            <person name="Catto M.A."/>
            <person name="Labadie P.E."/>
            <person name="Jacobson A.L."/>
            <person name="Kennedy G.G."/>
            <person name="Srinivasan R."/>
            <person name="Hunt B.G."/>
        </authorList>
    </citation>
    <scope>NUCLEOTIDE SEQUENCE</scope>
    <source>
        <strain evidence="9">PL_HMW_Pooled</strain>
    </source>
</reference>
<keyword evidence="4 5" id="KW-0539">Nucleus</keyword>
<dbReference type="SMART" id="SM00389">
    <property type="entry name" value="HOX"/>
    <property type="match status" value="1"/>
</dbReference>
<evidence type="ECO:0000256" key="7">
    <source>
        <dbReference type="SAM" id="MobiDB-lite"/>
    </source>
</evidence>
<evidence type="ECO:0000313" key="9">
    <source>
        <dbReference type="EMBL" id="KAK3907489.1"/>
    </source>
</evidence>
<evidence type="ECO:0000259" key="8">
    <source>
        <dbReference type="PROSITE" id="PS50071"/>
    </source>
</evidence>